<proteinExistence type="predicted"/>
<reference evidence="2 3" key="1">
    <citation type="journal article" date="2017" name="ISME J.">
        <title>Potential for microbial H2 and metal transformations associated with novel bacteria and archaea in deep terrestrial subsurface sediments.</title>
        <authorList>
            <person name="Hernsdorf A.W."/>
            <person name="Amano Y."/>
            <person name="Miyakawa K."/>
            <person name="Ise K."/>
            <person name="Suzuki Y."/>
            <person name="Anantharaman K."/>
            <person name="Probst A."/>
            <person name="Burstein D."/>
            <person name="Thomas B.C."/>
            <person name="Banfield J.F."/>
        </authorList>
    </citation>
    <scope>NUCLEOTIDE SEQUENCE [LARGE SCALE GENOMIC DNA]</scope>
    <source>
        <strain evidence="2">HGW-Kuenenbacteria-1</strain>
    </source>
</reference>
<feature type="region of interest" description="Disordered" evidence="1">
    <location>
        <begin position="322"/>
        <end position="349"/>
    </location>
</feature>
<sequence length="426" mass="49013">MKRQALKNYHNIAATTKIRGKGIGFAGIGAKLSLLIAKSVITETKGGYGSHCATTWHLMNADRAPWKFIPSQGKVKTSRGTAITIEFSDFQSFLLNSDFIYKNIKKHFYPLLHSVFFDSILKYVYKKEIEFFINNEKIEIKNSNLKEALKTFKVTLGKEEKKLAGFGFLIKSNENFSLKNFGISISTYGKVIKQGWDWLGIFPRLAFQIYGLIEIPALSEILTTNKNDFLKDATSLKKYYCYRKAIQEAILPILSEFGEEIISFEKNFKKLKPLEKEIEKMLEDVLENFPELTPLVGIKKNKKGTHLKLEGPLVGFIEKETEETKNTETKKQKNTKTLKQENKDKKKKAPTLTIGFEENPSKISLARMIENTIWINTNHPAYQKAKQENLEPYHIFLSIAWTLSHFIEENHSPQEFISQFLISWSK</sequence>
<accession>A0A2N1UNY6</accession>
<dbReference type="Proteomes" id="UP000233414">
    <property type="component" value="Unassembled WGS sequence"/>
</dbReference>
<organism evidence="2 3">
    <name type="scientific">Candidatus Kuenenbacteria bacterium HGW-Kuenenbacteria-1</name>
    <dbReference type="NCBI Taxonomy" id="2013812"/>
    <lineage>
        <taxon>Bacteria</taxon>
        <taxon>Candidatus Kueneniibacteriota</taxon>
    </lineage>
</organism>
<evidence type="ECO:0000313" key="3">
    <source>
        <dbReference type="Proteomes" id="UP000233414"/>
    </source>
</evidence>
<name>A0A2N1UNY6_9BACT</name>
<evidence type="ECO:0000313" key="2">
    <source>
        <dbReference type="EMBL" id="PKL72585.1"/>
    </source>
</evidence>
<protein>
    <submittedName>
        <fullName evidence="2">Uncharacterized protein</fullName>
    </submittedName>
</protein>
<feature type="compositionally biased region" description="Basic and acidic residues" evidence="1">
    <location>
        <begin position="322"/>
        <end position="331"/>
    </location>
</feature>
<dbReference type="AlphaFoldDB" id="A0A2N1UNY6"/>
<dbReference type="EMBL" id="PGYQ01000002">
    <property type="protein sequence ID" value="PKL72585.1"/>
    <property type="molecule type" value="Genomic_DNA"/>
</dbReference>
<evidence type="ECO:0000256" key="1">
    <source>
        <dbReference type="SAM" id="MobiDB-lite"/>
    </source>
</evidence>
<gene>
    <name evidence="2" type="ORF">CVV26_01065</name>
</gene>
<comment type="caution">
    <text evidence="2">The sequence shown here is derived from an EMBL/GenBank/DDBJ whole genome shotgun (WGS) entry which is preliminary data.</text>
</comment>